<evidence type="ECO:0000256" key="7">
    <source>
        <dbReference type="ARBA" id="ARBA00023128"/>
    </source>
</evidence>
<dbReference type="GO" id="GO:0006850">
    <property type="term" value="P:pyruvate import into mitochondria"/>
    <property type="evidence" value="ECO:0007669"/>
    <property type="project" value="InterPro"/>
</dbReference>
<evidence type="ECO:0000256" key="1">
    <source>
        <dbReference type="ARBA" id="ARBA00004448"/>
    </source>
</evidence>
<feature type="transmembrane region" description="Helical" evidence="9">
    <location>
        <begin position="106"/>
        <end position="124"/>
    </location>
</feature>
<dbReference type="AlphaFoldDB" id="S9VKT5"/>
<evidence type="ECO:0000256" key="5">
    <source>
        <dbReference type="ARBA" id="ARBA00022792"/>
    </source>
</evidence>
<evidence type="ECO:0000256" key="9">
    <source>
        <dbReference type="RuleBase" id="RU363100"/>
    </source>
</evidence>
<evidence type="ECO:0000256" key="4">
    <source>
        <dbReference type="ARBA" id="ARBA00022692"/>
    </source>
</evidence>
<evidence type="ECO:0000313" key="11">
    <source>
        <dbReference type="Proteomes" id="UP000515908"/>
    </source>
</evidence>
<keyword evidence="10" id="KW-0670">Pyruvate</keyword>
<evidence type="ECO:0000256" key="8">
    <source>
        <dbReference type="ARBA" id="ARBA00023136"/>
    </source>
</evidence>
<protein>
    <recommendedName>
        <fullName evidence="9">Mitochondrial pyruvate carrier</fullName>
    </recommendedName>
</protein>
<dbReference type="Pfam" id="PF03650">
    <property type="entry name" value="MPC"/>
    <property type="match status" value="1"/>
</dbReference>
<dbReference type="InterPro" id="IPR005336">
    <property type="entry name" value="MPC"/>
</dbReference>
<evidence type="ECO:0000256" key="6">
    <source>
        <dbReference type="ARBA" id="ARBA00022989"/>
    </source>
</evidence>
<comment type="function">
    <text evidence="9">Mediates the uptake of pyruvate into mitochondria.</text>
</comment>
<dbReference type="VEuPathDB" id="TriTrypDB:ADEAN_000690500"/>
<proteinExistence type="inferred from homology"/>
<keyword evidence="6 9" id="KW-1133">Transmembrane helix</keyword>
<dbReference type="EMBL" id="LR877157">
    <property type="protein sequence ID" value="CAD2219400.1"/>
    <property type="molecule type" value="Genomic_DNA"/>
</dbReference>
<dbReference type="OrthoDB" id="869189at2759"/>
<organism evidence="10 11">
    <name type="scientific">Angomonas deanei</name>
    <dbReference type="NCBI Taxonomy" id="59799"/>
    <lineage>
        <taxon>Eukaryota</taxon>
        <taxon>Discoba</taxon>
        <taxon>Euglenozoa</taxon>
        <taxon>Kinetoplastea</taxon>
        <taxon>Metakinetoplastina</taxon>
        <taxon>Trypanosomatida</taxon>
        <taxon>Trypanosomatidae</taxon>
        <taxon>Strigomonadinae</taxon>
        <taxon>Angomonas</taxon>
    </lineage>
</organism>
<keyword evidence="5 9" id="KW-0999">Mitochondrion inner membrane</keyword>
<evidence type="ECO:0000313" key="10">
    <source>
        <dbReference type="EMBL" id="CAD2219400.1"/>
    </source>
</evidence>
<accession>S9VKT5</accession>
<name>S9VKT5_9TRYP</name>
<comment type="subcellular location">
    <subcellularLocation>
        <location evidence="1 9">Mitochondrion inner membrane</location>
        <topology evidence="1 9">Multi-pass membrane protein</topology>
    </subcellularLocation>
</comment>
<keyword evidence="11" id="KW-1185">Reference proteome</keyword>
<keyword evidence="7 9" id="KW-0496">Mitochondrion</keyword>
<keyword evidence="4 9" id="KW-0812">Transmembrane</keyword>
<gene>
    <name evidence="10" type="ORF">ADEAN_000690500</name>
</gene>
<keyword evidence="3 9" id="KW-0813">Transport</keyword>
<dbReference type="GO" id="GO:0005743">
    <property type="term" value="C:mitochondrial inner membrane"/>
    <property type="evidence" value="ECO:0007669"/>
    <property type="project" value="UniProtKB-SubCell"/>
</dbReference>
<comment type="similarity">
    <text evidence="2 9">Belongs to the mitochondrial pyruvate carrier (MPC) (TC 2.A.105) family.</text>
</comment>
<evidence type="ECO:0000256" key="2">
    <source>
        <dbReference type="ARBA" id="ARBA00006416"/>
    </source>
</evidence>
<evidence type="ECO:0000256" key="3">
    <source>
        <dbReference type="ARBA" id="ARBA00022448"/>
    </source>
</evidence>
<feature type="transmembrane region" description="Helical" evidence="9">
    <location>
        <begin position="75"/>
        <end position="94"/>
    </location>
</feature>
<sequence>MTTAPAAIPKLLPKYFHKYVGNPVVFKFLVPYEKYGFIKYFNSAYNLAPCFKWALSIVPLCGIISGNPPVEMIDFNSSLALTATGFVWFFYALIIQPQNSGSRALALVNACLFSINGFNCYRYLNYKNSLKIKDEKKA</sequence>
<reference evidence="10 11" key="1">
    <citation type="submission" date="2020-08" db="EMBL/GenBank/DDBJ databases">
        <authorList>
            <person name="Newling K."/>
            <person name="Davey J."/>
            <person name="Forrester S."/>
        </authorList>
    </citation>
    <scope>NUCLEOTIDE SEQUENCE [LARGE SCALE GENOMIC DNA]</scope>
    <source>
        <strain evidence="11">Crithidia deanei Carvalho (ATCC PRA-265)</strain>
    </source>
</reference>
<dbReference type="Proteomes" id="UP000515908">
    <property type="component" value="Chromosome 13"/>
</dbReference>
<keyword evidence="8 9" id="KW-0472">Membrane</keyword>